<evidence type="ECO:0000313" key="3">
    <source>
        <dbReference type="EMBL" id="RLV60752.1"/>
    </source>
</evidence>
<evidence type="ECO:0000259" key="2">
    <source>
        <dbReference type="PROSITE" id="PS50089"/>
    </source>
</evidence>
<dbReference type="AlphaFoldDB" id="A0A3L8Q2Q0"/>
<sequence>MSVSDVQKATTTTTTTTTTTEAVAASSESTLSSPKIFVNEAEGTKWSYTLELDQLEECCICMEALAEKFFCNSGHRTCQPCYDRVKASEYSACPICRDEKLFSFSESVFGKNLENITFTCTTCGVPYSYLDDKESLQMHRDFCFSLVADEDMEGYKEAVAMKQSKNKFPSCSIQ</sequence>
<gene>
    <name evidence="3" type="ORF">D5018_05620</name>
</gene>
<evidence type="ECO:0000313" key="4">
    <source>
        <dbReference type="Proteomes" id="UP000281474"/>
    </source>
</evidence>
<dbReference type="EMBL" id="QZEI01000012">
    <property type="protein sequence ID" value="RLV60752.1"/>
    <property type="molecule type" value="Genomic_DNA"/>
</dbReference>
<comment type="caution">
    <text evidence="3">The sequence shown here is derived from an EMBL/GenBank/DDBJ whole genome shotgun (WGS) entry which is preliminary data.</text>
</comment>
<dbReference type="InterPro" id="IPR001841">
    <property type="entry name" value="Znf_RING"/>
</dbReference>
<dbReference type="InterPro" id="IPR013083">
    <property type="entry name" value="Znf_RING/FYVE/PHD"/>
</dbReference>
<protein>
    <recommendedName>
        <fullName evidence="2">RING-type domain-containing protein</fullName>
    </recommendedName>
</protein>
<dbReference type="CDD" id="cd16449">
    <property type="entry name" value="RING-HC"/>
    <property type="match status" value="1"/>
</dbReference>
<reference evidence="3 4" key="1">
    <citation type="submission" date="2018-09" db="EMBL/GenBank/DDBJ databases">
        <title>Phylogeny of the Shewanellaceae, and recommendation for two new genera, Pseudoshewanella and Parashewanella.</title>
        <authorList>
            <person name="Wang G."/>
        </authorList>
    </citation>
    <scope>NUCLEOTIDE SEQUENCE [LARGE SCALE GENOMIC DNA]</scope>
    <source>
        <strain evidence="3 4">C51</strain>
    </source>
</reference>
<feature type="compositionally biased region" description="Low complexity" evidence="1">
    <location>
        <begin position="10"/>
        <end position="20"/>
    </location>
</feature>
<dbReference type="PROSITE" id="PS50089">
    <property type="entry name" value="ZF_RING_2"/>
    <property type="match status" value="1"/>
</dbReference>
<feature type="region of interest" description="Disordered" evidence="1">
    <location>
        <begin position="1"/>
        <end position="26"/>
    </location>
</feature>
<evidence type="ECO:0000256" key="1">
    <source>
        <dbReference type="SAM" id="MobiDB-lite"/>
    </source>
</evidence>
<dbReference type="Proteomes" id="UP000281474">
    <property type="component" value="Unassembled WGS sequence"/>
</dbReference>
<feature type="domain" description="RING-type" evidence="2">
    <location>
        <begin position="58"/>
        <end position="97"/>
    </location>
</feature>
<keyword evidence="4" id="KW-1185">Reference proteome</keyword>
<dbReference type="RefSeq" id="WP_121838027.1">
    <property type="nucleotide sequence ID" value="NZ_ML014761.1"/>
</dbReference>
<accession>A0A3L8Q2Q0</accession>
<dbReference type="Pfam" id="PF13920">
    <property type="entry name" value="zf-C3HC4_3"/>
    <property type="match status" value="1"/>
</dbReference>
<dbReference type="OrthoDB" id="9897747at2"/>
<name>A0A3L8Q2Q0_9GAMM</name>
<proteinExistence type="predicted"/>
<dbReference type="SUPFAM" id="SSF57850">
    <property type="entry name" value="RING/U-box"/>
    <property type="match status" value="1"/>
</dbReference>
<organism evidence="3 4">
    <name type="scientific">Parashewanella curva</name>
    <dbReference type="NCBI Taxonomy" id="2338552"/>
    <lineage>
        <taxon>Bacteria</taxon>
        <taxon>Pseudomonadati</taxon>
        <taxon>Pseudomonadota</taxon>
        <taxon>Gammaproteobacteria</taxon>
        <taxon>Alteromonadales</taxon>
        <taxon>Shewanellaceae</taxon>
        <taxon>Parashewanella</taxon>
    </lineage>
</organism>
<dbReference type="Gene3D" id="3.30.40.10">
    <property type="entry name" value="Zinc/RING finger domain, C3HC4 (zinc finger)"/>
    <property type="match status" value="1"/>
</dbReference>